<dbReference type="PANTHER" id="PTHR43649:SF32">
    <property type="entry name" value="SUGAR BINDING SECRETED PROTEIN"/>
    <property type="match status" value="1"/>
</dbReference>
<sequence>MKLSRRTTAAATIAGAAAFAMLATGCSAGSGSAASGDEDITLTITTFGTFGYDDLYKEYEELHPNVTIKPTNIDTGGNARTDAFTKLAAGSGLSDIVAIEEGWLGAIMEVSDRFVDLNDFGAQDIKDRWLDWKFEQGTDADGRVIGYGTDIGPTGLCYNGKLFEEAGLPSDRAEVAELFGGADASWDTYFELGAEYTEKTGKAWYDHSGFVWNSMVNQMDEGYYTSDGELNIEGNSEMRDRFDQLAEATLNGQSAAQTAWDWGGGKAFVDGSFATFVCPGWMLGTIKGQLEAGGGDASTGWDFADVFPGGPVNWGGAFLSIPTTSKHQEAAAELTAWLTAPEQQVKQSKAAGNFPSTIEAAETIAEESAPNELFNDAPTGAILAERAKGVKAQFKGPDDSVIQENVFGPALNLLDQQEATADEAWQQAMDLLQDLVIDN</sequence>
<evidence type="ECO:0000313" key="3">
    <source>
        <dbReference type="Proteomes" id="UP000221369"/>
    </source>
</evidence>
<dbReference type="Gene3D" id="3.40.190.10">
    <property type="entry name" value="Periplasmic binding protein-like II"/>
    <property type="match status" value="1"/>
</dbReference>
<dbReference type="Pfam" id="PF13416">
    <property type="entry name" value="SBP_bac_8"/>
    <property type="match status" value="1"/>
</dbReference>
<protein>
    <submittedName>
        <fullName evidence="2">Cellobiose transport system substrate-binding protein</fullName>
    </submittedName>
</protein>
<dbReference type="Proteomes" id="UP000221369">
    <property type="component" value="Unassembled WGS sequence"/>
</dbReference>
<feature type="chain" id="PRO_5038377635" evidence="1">
    <location>
        <begin position="29"/>
        <end position="439"/>
    </location>
</feature>
<dbReference type="AlphaFoldDB" id="A0A2A9DT25"/>
<dbReference type="SUPFAM" id="SSF53850">
    <property type="entry name" value="Periplasmic binding protein-like II"/>
    <property type="match status" value="1"/>
</dbReference>
<dbReference type="EMBL" id="PDJE01000001">
    <property type="protein sequence ID" value="PFG29305.1"/>
    <property type="molecule type" value="Genomic_DNA"/>
</dbReference>
<feature type="signal peptide" evidence="1">
    <location>
        <begin position="1"/>
        <end position="28"/>
    </location>
</feature>
<evidence type="ECO:0000313" key="2">
    <source>
        <dbReference type="EMBL" id="PFG29305.1"/>
    </source>
</evidence>
<keyword evidence="3" id="KW-1185">Reference proteome</keyword>
<evidence type="ECO:0000256" key="1">
    <source>
        <dbReference type="SAM" id="SignalP"/>
    </source>
</evidence>
<comment type="caution">
    <text evidence="2">The sequence shown here is derived from an EMBL/GenBank/DDBJ whole genome shotgun (WGS) entry which is preliminary data.</text>
</comment>
<reference evidence="2 3" key="1">
    <citation type="submission" date="2017-10" db="EMBL/GenBank/DDBJ databases">
        <title>Sequencing the genomes of 1000 actinobacteria strains.</title>
        <authorList>
            <person name="Klenk H.-P."/>
        </authorList>
    </citation>
    <scope>NUCLEOTIDE SEQUENCE [LARGE SCALE GENOMIC DNA]</scope>
    <source>
        <strain evidence="2 3">DSM 21798</strain>
    </source>
</reference>
<dbReference type="PROSITE" id="PS51257">
    <property type="entry name" value="PROKAR_LIPOPROTEIN"/>
    <property type="match status" value="1"/>
</dbReference>
<organism evidence="2 3">
    <name type="scientific">Paramicrobacterium agarici</name>
    <dbReference type="NCBI Taxonomy" id="630514"/>
    <lineage>
        <taxon>Bacteria</taxon>
        <taxon>Bacillati</taxon>
        <taxon>Actinomycetota</taxon>
        <taxon>Actinomycetes</taxon>
        <taxon>Micrococcales</taxon>
        <taxon>Microbacteriaceae</taxon>
        <taxon>Paramicrobacterium</taxon>
    </lineage>
</organism>
<gene>
    <name evidence="2" type="ORF">ATJ78_0208</name>
</gene>
<name>A0A2A9DT25_9MICO</name>
<dbReference type="InterPro" id="IPR006059">
    <property type="entry name" value="SBP"/>
</dbReference>
<proteinExistence type="predicted"/>
<dbReference type="PANTHER" id="PTHR43649">
    <property type="entry name" value="ARABINOSE-BINDING PROTEIN-RELATED"/>
    <property type="match status" value="1"/>
</dbReference>
<accession>A0A2A9DT25</accession>
<keyword evidence="1" id="KW-0732">Signal</keyword>
<dbReference type="InterPro" id="IPR050490">
    <property type="entry name" value="Bact_solute-bd_prot1"/>
</dbReference>